<keyword evidence="2" id="KW-1185">Reference proteome</keyword>
<evidence type="ECO:0000313" key="2">
    <source>
        <dbReference type="Proteomes" id="UP001207468"/>
    </source>
</evidence>
<name>A0ACC0U424_9AGAM</name>
<dbReference type="Proteomes" id="UP001207468">
    <property type="component" value="Unassembled WGS sequence"/>
</dbReference>
<sequence length="164" mass="18357">MKVLYRDGSQSTSQKSDSMKGDLTPSRTRRAEMSGQRRVGERGTQGLRGSNAIRGLTRTVCVRCPCLASHHQPLPAELSNKPLSENPKPCLTLLPHLLNNLTLLHLHCSIPVVSWAVLKGIGLLPDNLLNFKDKYITTYQTNWLPNWLPFHQCLLLHSIMLGLL</sequence>
<accession>A0ACC0U424</accession>
<evidence type="ECO:0000313" key="1">
    <source>
        <dbReference type="EMBL" id="KAI9462171.1"/>
    </source>
</evidence>
<gene>
    <name evidence="1" type="ORF">F5148DRAFT_222930</name>
</gene>
<dbReference type="EMBL" id="JAGFNK010000169">
    <property type="protein sequence ID" value="KAI9462171.1"/>
    <property type="molecule type" value="Genomic_DNA"/>
</dbReference>
<reference evidence="1" key="1">
    <citation type="submission" date="2021-03" db="EMBL/GenBank/DDBJ databases">
        <title>Evolutionary priming and transition to the ectomycorrhizal habit in an iconic lineage of mushroom-forming fungi: is preadaptation a requirement?</title>
        <authorList>
            <consortium name="DOE Joint Genome Institute"/>
            <person name="Looney B.P."/>
            <person name="Miyauchi S."/>
            <person name="Morin E."/>
            <person name="Drula E."/>
            <person name="Courty P.E."/>
            <person name="Chicoki N."/>
            <person name="Fauchery L."/>
            <person name="Kohler A."/>
            <person name="Kuo A."/>
            <person name="LaButti K."/>
            <person name="Pangilinan J."/>
            <person name="Lipzen A."/>
            <person name="Riley R."/>
            <person name="Andreopoulos W."/>
            <person name="He G."/>
            <person name="Johnson J."/>
            <person name="Barry K.W."/>
            <person name="Grigoriev I.V."/>
            <person name="Nagy L."/>
            <person name="Hibbett D."/>
            <person name="Henrissat B."/>
            <person name="Matheny P.B."/>
            <person name="Labbe J."/>
            <person name="Martin A.F."/>
        </authorList>
    </citation>
    <scope>NUCLEOTIDE SEQUENCE</scope>
    <source>
        <strain evidence="1">BPL698</strain>
    </source>
</reference>
<comment type="caution">
    <text evidence="1">The sequence shown here is derived from an EMBL/GenBank/DDBJ whole genome shotgun (WGS) entry which is preliminary data.</text>
</comment>
<proteinExistence type="predicted"/>
<protein>
    <submittedName>
        <fullName evidence="1">Uncharacterized protein</fullName>
    </submittedName>
</protein>
<organism evidence="1 2">
    <name type="scientific">Russula earlei</name>
    <dbReference type="NCBI Taxonomy" id="71964"/>
    <lineage>
        <taxon>Eukaryota</taxon>
        <taxon>Fungi</taxon>
        <taxon>Dikarya</taxon>
        <taxon>Basidiomycota</taxon>
        <taxon>Agaricomycotina</taxon>
        <taxon>Agaricomycetes</taxon>
        <taxon>Russulales</taxon>
        <taxon>Russulaceae</taxon>
        <taxon>Russula</taxon>
    </lineage>
</organism>